<evidence type="ECO:0000313" key="2">
    <source>
        <dbReference type="EMBL" id="MCI87888.1"/>
    </source>
</evidence>
<organism evidence="2 3">
    <name type="scientific">Trifolium medium</name>
    <dbReference type="NCBI Taxonomy" id="97028"/>
    <lineage>
        <taxon>Eukaryota</taxon>
        <taxon>Viridiplantae</taxon>
        <taxon>Streptophyta</taxon>
        <taxon>Embryophyta</taxon>
        <taxon>Tracheophyta</taxon>
        <taxon>Spermatophyta</taxon>
        <taxon>Magnoliopsida</taxon>
        <taxon>eudicotyledons</taxon>
        <taxon>Gunneridae</taxon>
        <taxon>Pentapetalae</taxon>
        <taxon>rosids</taxon>
        <taxon>fabids</taxon>
        <taxon>Fabales</taxon>
        <taxon>Fabaceae</taxon>
        <taxon>Papilionoideae</taxon>
        <taxon>50 kb inversion clade</taxon>
        <taxon>NPAAA clade</taxon>
        <taxon>Hologalegina</taxon>
        <taxon>IRL clade</taxon>
        <taxon>Trifolieae</taxon>
        <taxon>Trifolium</taxon>
    </lineage>
</organism>
<dbReference type="Proteomes" id="UP000265520">
    <property type="component" value="Unassembled WGS sequence"/>
</dbReference>
<feature type="non-terminal residue" evidence="2">
    <location>
        <position position="1"/>
    </location>
</feature>
<proteinExistence type="predicted"/>
<evidence type="ECO:0000313" key="3">
    <source>
        <dbReference type="Proteomes" id="UP000265520"/>
    </source>
</evidence>
<reference evidence="2 3" key="1">
    <citation type="journal article" date="2018" name="Front. Plant Sci.">
        <title>Red Clover (Trifolium pratense) and Zigzag Clover (T. medium) - A Picture of Genomic Similarities and Differences.</title>
        <authorList>
            <person name="Dluhosova J."/>
            <person name="Istvanek J."/>
            <person name="Nedelnik J."/>
            <person name="Repkova J."/>
        </authorList>
    </citation>
    <scope>NUCLEOTIDE SEQUENCE [LARGE SCALE GENOMIC DNA]</scope>
    <source>
        <strain evidence="3">cv. 10/8</strain>
        <tissue evidence="2">Leaf</tissue>
    </source>
</reference>
<sequence length="71" mass="7755">AHVVEPQHDPALAAEEDDGEHLGEADFQEDDAVQEMHDRYRMSAFTPVGSDVDISSPYTSLSGSFANLVIH</sequence>
<name>A0A392VHL8_9FABA</name>
<comment type="caution">
    <text evidence="2">The sequence shown here is derived from an EMBL/GenBank/DDBJ whole genome shotgun (WGS) entry which is preliminary data.</text>
</comment>
<accession>A0A392VHL8</accession>
<dbReference type="EMBL" id="LXQA011177997">
    <property type="protein sequence ID" value="MCI87888.1"/>
    <property type="molecule type" value="Genomic_DNA"/>
</dbReference>
<feature type="non-terminal residue" evidence="2">
    <location>
        <position position="71"/>
    </location>
</feature>
<keyword evidence="3" id="KW-1185">Reference proteome</keyword>
<feature type="region of interest" description="Disordered" evidence="1">
    <location>
        <begin position="1"/>
        <end position="24"/>
    </location>
</feature>
<evidence type="ECO:0000256" key="1">
    <source>
        <dbReference type="SAM" id="MobiDB-lite"/>
    </source>
</evidence>
<dbReference type="AlphaFoldDB" id="A0A392VHL8"/>
<protein>
    <submittedName>
        <fullName evidence="2">Uncharacterized protein</fullName>
    </submittedName>
</protein>